<evidence type="ECO:0008006" key="4">
    <source>
        <dbReference type="Google" id="ProtNLM"/>
    </source>
</evidence>
<dbReference type="GO" id="GO:0043107">
    <property type="term" value="P:type IV pilus-dependent motility"/>
    <property type="evidence" value="ECO:0007669"/>
    <property type="project" value="InterPro"/>
</dbReference>
<dbReference type="Pfam" id="PF04350">
    <property type="entry name" value="PilO"/>
    <property type="match status" value="1"/>
</dbReference>
<dbReference type="InterPro" id="IPR007445">
    <property type="entry name" value="PilO"/>
</dbReference>
<evidence type="ECO:0000256" key="1">
    <source>
        <dbReference type="SAM" id="Phobius"/>
    </source>
</evidence>
<keyword evidence="1" id="KW-0472">Membrane</keyword>
<accession>A0A4Y4EV77</accession>
<evidence type="ECO:0000313" key="2">
    <source>
        <dbReference type="EMBL" id="GED21077.1"/>
    </source>
</evidence>
<organism evidence="2 3">
    <name type="scientific">Halomonas halmophila</name>
    <dbReference type="NCBI Taxonomy" id="252"/>
    <lineage>
        <taxon>Bacteria</taxon>
        <taxon>Pseudomonadati</taxon>
        <taxon>Pseudomonadota</taxon>
        <taxon>Gammaproteobacteria</taxon>
        <taxon>Oceanospirillales</taxon>
        <taxon>Halomonadaceae</taxon>
        <taxon>Halomonas</taxon>
    </lineage>
</organism>
<reference evidence="2 3" key="1">
    <citation type="submission" date="2019-06" db="EMBL/GenBank/DDBJ databases">
        <title>Whole genome shotgun sequence of Halomonas halmophila NBRC 15537.</title>
        <authorList>
            <person name="Hosoyama A."/>
            <person name="Uohara A."/>
            <person name="Ohji S."/>
            <person name="Ichikawa N."/>
        </authorList>
    </citation>
    <scope>NUCLEOTIDE SEQUENCE [LARGE SCALE GENOMIC DNA]</scope>
    <source>
        <strain evidence="2 3">NBRC 15537</strain>
    </source>
</reference>
<dbReference type="OrthoDB" id="9802133at2"/>
<keyword evidence="1" id="KW-0812">Transmembrane</keyword>
<name>A0A4Y4EV77_9GAMM</name>
<sequence>MKGVAIRQRLARVEWRELDLRDSAHWPPLVQWLCCLLLVVALASLSLHYLVRPGMQALAMAQREEVELLSRYRRQLSRVASLPQRREQLARHQEALSWLAGAFPASAEMAALIDAIGRAAQRRGVELTTVELQPVIQRPPLAVHPVSLEIAGAFHDLGHFVSDISTLERLVTWHELRMVEGDAGVRLSLQARAYQFAASGEEGDE</sequence>
<dbReference type="PANTHER" id="PTHR39555">
    <property type="entry name" value="FIMBRIAL ASSEMBLY PROTEIN PILO-LIKE PROTEIN-RELATED"/>
    <property type="match status" value="1"/>
</dbReference>
<keyword evidence="3" id="KW-1185">Reference proteome</keyword>
<dbReference type="PANTHER" id="PTHR39555:SF1">
    <property type="entry name" value="TYPE IV PILUS INNER MEMBRANE COMPONENT PILO"/>
    <property type="match status" value="1"/>
</dbReference>
<dbReference type="AlphaFoldDB" id="A0A4Y4EV77"/>
<dbReference type="EMBL" id="BJOC01000003">
    <property type="protein sequence ID" value="GED21077.1"/>
    <property type="molecule type" value="Genomic_DNA"/>
</dbReference>
<gene>
    <name evidence="2" type="ORF">HHA01_00540</name>
</gene>
<feature type="transmembrane region" description="Helical" evidence="1">
    <location>
        <begin position="29"/>
        <end position="51"/>
    </location>
</feature>
<dbReference type="InterPro" id="IPR014717">
    <property type="entry name" value="Transl_elong_EF1B/ribsomal_bS6"/>
</dbReference>
<dbReference type="Proteomes" id="UP000319812">
    <property type="component" value="Unassembled WGS sequence"/>
</dbReference>
<dbReference type="GO" id="GO:0043683">
    <property type="term" value="P:type IV pilus assembly"/>
    <property type="evidence" value="ECO:0007669"/>
    <property type="project" value="InterPro"/>
</dbReference>
<evidence type="ECO:0000313" key="3">
    <source>
        <dbReference type="Proteomes" id="UP000319812"/>
    </source>
</evidence>
<proteinExistence type="predicted"/>
<comment type="caution">
    <text evidence="2">The sequence shown here is derived from an EMBL/GenBank/DDBJ whole genome shotgun (WGS) entry which is preliminary data.</text>
</comment>
<keyword evidence="1" id="KW-1133">Transmembrane helix</keyword>
<protein>
    <recommendedName>
        <fullName evidence="4">Pilus assembly protein PilO</fullName>
    </recommendedName>
</protein>
<dbReference type="RefSeq" id="WP_141317099.1">
    <property type="nucleotide sequence ID" value="NZ_BJOC01000003.1"/>
</dbReference>
<dbReference type="Gene3D" id="3.30.70.60">
    <property type="match status" value="1"/>
</dbReference>